<keyword evidence="5 10" id="KW-0552">Olfaction</keyword>
<dbReference type="PANTHER" id="PTHR21137:SF35">
    <property type="entry name" value="ODORANT RECEPTOR 19A-RELATED"/>
    <property type="match status" value="1"/>
</dbReference>
<evidence type="ECO:0000256" key="6">
    <source>
        <dbReference type="ARBA" id="ARBA00022989"/>
    </source>
</evidence>
<evidence type="ECO:0000256" key="8">
    <source>
        <dbReference type="ARBA" id="ARBA00023170"/>
    </source>
</evidence>
<proteinExistence type="inferred from homology"/>
<feature type="transmembrane region" description="Helical" evidence="10">
    <location>
        <begin position="20"/>
        <end position="40"/>
    </location>
</feature>
<keyword evidence="6 10" id="KW-1133">Transmembrane helix</keyword>
<accession>A0ABD0SN51</accession>
<evidence type="ECO:0000256" key="1">
    <source>
        <dbReference type="ARBA" id="ARBA00004651"/>
    </source>
</evidence>
<evidence type="ECO:0000256" key="9">
    <source>
        <dbReference type="ARBA" id="ARBA00023224"/>
    </source>
</evidence>
<keyword evidence="4 10" id="KW-0812">Transmembrane</keyword>
<comment type="caution">
    <text evidence="11">The sequence shown here is derived from an EMBL/GenBank/DDBJ whole genome shotgun (WGS) entry which is preliminary data.</text>
</comment>
<comment type="caution">
    <text evidence="10">Lacks conserved residue(s) required for the propagation of feature annotation.</text>
</comment>
<sequence>MVNNIQRFIGIRNVFGDKGIPSKLFSAFVATLFCCVHFYVGSLSQLIYLAQVFPDKIKSFQAINCASAILVPLSKFFFMFTSSSRLRKIMELSHDGLTALPENSAARKSMLTTLRKAYMVSWLVVFILVVIHVMYLVLPVLFTIFGNDRYLPSMPGDIYGIFSKYESPYYEIAFTLTIIATFFSVVNQTGYIVLFVVLLAHELGHFYAICEVLHEVRDIIVGQENNLDAIDAIDYNNNEKKDTKQTNVGVNLNSESSKQKKIEEMLIFCVKRHQFLIKLHAKICDLYKVIFVAHFFIMIIVIVSTLQTLNSWGLINTFLTGTSAVTPLVVYCFGGEMLISSGLAMRDAVYDCGWEGMGVRQARIVLLILCVAQHPLYFTAAGIIIMNRETFGDVAQVVYKIYAVFN</sequence>
<comment type="subcellular location">
    <subcellularLocation>
        <location evidence="1 10">Cell membrane</location>
        <topology evidence="1 10">Multi-pass membrane protein</topology>
    </subcellularLocation>
</comment>
<dbReference type="PANTHER" id="PTHR21137">
    <property type="entry name" value="ODORANT RECEPTOR"/>
    <property type="match status" value="1"/>
</dbReference>
<keyword evidence="7 10" id="KW-0472">Membrane</keyword>
<dbReference type="GO" id="GO:0007608">
    <property type="term" value="P:sensory perception of smell"/>
    <property type="evidence" value="ECO:0007669"/>
    <property type="project" value="UniProtKB-KW"/>
</dbReference>
<evidence type="ECO:0000256" key="5">
    <source>
        <dbReference type="ARBA" id="ARBA00022725"/>
    </source>
</evidence>
<feature type="transmembrane region" description="Helical" evidence="10">
    <location>
        <begin position="172"/>
        <end position="199"/>
    </location>
</feature>
<reference evidence="11 12" key="1">
    <citation type="submission" date="2024-06" db="EMBL/GenBank/DDBJ databases">
        <title>A chromosome-level genome assembly of beet webworm, Loxostege sticticalis.</title>
        <authorList>
            <person name="Zhang Y."/>
        </authorList>
    </citation>
    <scope>NUCLEOTIDE SEQUENCE [LARGE SCALE GENOMIC DNA]</scope>
    <source>
        <strain evidence="11">AQ028</strain>
        <tissue evidence="11">Male pupae</tissue>
    </source>
</reference>
<protein>
    <recommendedName>
        <fullName evidence="10">Odorant receptor</fullName>
    </recommendedName>
</protein>
<name>A0ABD0SN51_LOXSC</name>
<keyword evidence="2" id="KW-1003">Cell membrane</keyword>
<evidence type="ECO:0000256" key="2">
    <source>
        <dbReference type="ARBA" id="ARBA00022475"/>
    </source>
</evidence>
<dbReference type="EMBL" id="JBEDNZ010000019">
    <property type="protein sequence ID" value="KAL0820493.1"/>
    <property type="molecule type" value="Genomic_DNA"/>
</dbReference>
<evidence type="ECO:0000313" key="11">
    <source>
        <dbReference type="EMBL" id="KAL0820493.1"/>
    </source>
</evidence>
<evidence type="ECO:0000256" key="4">
    <source>
        <dbReference type="ARBA" id="ARBA00022692"/>
    </source>
</evidence>
<keyword evidence="9 10" id="KW-0807">Transducer</keyword>
<dbReference type="GO" id="GO:0005886">
    <property type="term" value="C:plasma membrane"/>
    <property type="evidence" value="ECO:0007669"/>
    <property type="project" value="UniProtKB-SubCell"/>
</dbReference>
<evidence type="ECO:0000256" key="7">
    <source>
        <dbReference type="ARBA" id="ARBA00023136"/>
    </source>
</evidence>
<dbReference type="GO" id="GO:0007165">
    <property type="term" value="P:signal transduction"/>
    <property type="evidence" value="ECO:0007669"/>
    <property type="project" value="UniProtKB-KW"/>
</dbReference>
<gene>
    <name evidence="11" type="ORF">ABMA28_006356</name>
</gene>
<feature type="transmembrane region" description="Helical" evidence="10">
    <location>
        <begin position="364"/>
        <end position="386"/>
    </location>
</feature>
<comment type="similarity">
    <text evidence="10">Belongs to the insect chemoreceptor superfamily. Heteromeric odorant receptor channel (TC 1.A.69) family.</text>
</comment>
<feature type="transmembrane region" description="Helical" evidence="10">
    <location>
        <begin position="117"/>
        <end position="145"/>
    </location>
</feature>
<dbReference type="Proteomes" id="UP001549921">
    <property type="component" value="Unassembled WGS sequence"/>
</dbReference>
<dbReference type="AlphaFoldDB" id="A0ABD0SN51"/>
<evidence type="ECO:0000256" key="3">
    <source>
        <dbReference type="ARBA" id="ARBA00022606"/>
    </source>
</evidence>
<keyword evidence="8 10" id="KW-0675">Receptor</keyword>
<evidence type="ECO:0000256" key="10">
    <source>
        <dbReference type="RuleBase" id="RU351113"/>
    </source>
</evidence>
<organism evidence="11 12">
    <name type="scientific">Loxostege sticticalis</name>
    <name type="common">Beet webworm moth</name>
    <dbReference type="NCBI Taxonomy" id="481309"/>
    <lineage>
        <taxon>Eukaryota</taxon>
        <taxon>Metazoa</taxon>
        <taxon>Ecdysozoa</taxon>
        <taxon>Arthropoda</taxon>
        <taxon>Hexapoda</taxon>
        <taxon>Insecta</taxon>
        <taxon>Pterygota</taxon>
        <taxon>Neoptera</taxon>
        <taxon>Endopterygota</taxon>
        <taxon>Lepidoptera</taxon>
        <taxon>Glossata</taxon>
        <taxon>Ditrysia</taxon>
        <taxon>Pyraloidea</taxon>
        <taxon>Crambidae</taxon>
        <taxon>Pyraustinae</taxon>
        <taxon>Loxostege</taxon>
    </lineage>
</organism>
<dbReference type="Pfam" id="PF02949">
    <property type="entry name" value="7tm_6"/>
    <property type="match status" value="1"/>
</dbReference>
<dbReference type="InterPro" id="IPR004117">
    <property type="entry name" value="7tm6_olfct_rcpt"/>
</dbReference>
<feature type="transmembrane region" description="Helical" evidence="10">
    <location>
        <begin position="286"/>
        <end position="306"/>
    </location>
</feature>
<evidence type="ECO:0000313" key="12">
    <source>
        <dbReference type="Proteomes" id="UP001549921"/>
    </source>
</evidence>
<keyword evidence="3 10" id="KW-0716">Sensory transduction</keyword>
<feature type="transmembrane region" description="Helical" evidence="10">
    <location>
        <begin position="60"/>
        <end position="80"/>
    </location>
</feature>